<dbReference type="InterPro" id="IPR001611">
    <property type="entry name" value="Leu-rich_rpt"/>
</dbReference>
<dbReference type="InterPro" id="IPR050216">
    <property type="entry name" value="LRR_domain-containing"/>
</dbReference>
<reference evidence="6" key="1">
    <citation type="submission" date="2025-08" db="UniProtKB">
        <authorList>
            <consortium name="RefSeq"/>
        </authorList>
    </citation>
    <scope>IDENTIFICATION</scope>
</reference>
<accession>A0A6I9WNR9</accession>
<dbReference type="Pfam" id="PF25344">
    <property type="entry name" value="PH_LRR1"/>
    <property type="match status" value="1"/>
</dbReference>
<dbReference type="Proteomes" id="UP000504615">
    <property type="component" value="Unplaced"/>
</dbReference>
<dbReference type="AlphaFoldDB" id="A0A6I9WNR9"/>
<dbReference type="Gene3D" id="3.80.10.10">
    <property type="entry name" value="Ribonuclease Inhibitor"/>
    <property type="match status" value="2"/>
</dbReference>
<dbReference type="SUPFAM" id="SSF52058">
    <property type="entry name" value="L domain-like"/>
    <property type="match status" value="1"/>
</dbReference>
<evidence type="ECO:0000256" key="1">
    <source>
        <dbReference type="ARBA" id="ARBA00022614"/>
    </source>
</evidence>
<evidence type="ECO:0000256" key="2">
    <source>
        <dbReference type="ARBA" id="ARBA00022737"/>
    </source>
</evidence>
<evidence type="ECO:0000313" key="5">
    <source>
        <dbReference type="Proteomes" id="UP000504615"/>
    </source>
</evidence>
<dbReference type="RefSeq" id="XP_011643509.1">
    <property type="nucleotide sequence ID" value="XM_011645207.1"/>
</dbReference>
<dbReference type="GO" id="GO:0005737">
    <property type="term" value="C:cytoplasm"/>
    <property type="evidence" value="ECO:0007669"/>
    <property type="project" value="TreeGrafter"/>
</dbReference>
<dbReference type="KEGG" id="pbar:105431178"/>
<proteinExistence type="predicted"/>
<dbReference type="PRINTS" id="PR00019">
    <property type="entry name" value="LEURICHRPT"/>
</dbReference>
<keyword evidence="2" id="KW-0677">Repeat</keyword>
<dbReference type="Pfam" id="PF00560">
    <property type="entry name" value="LRR_1"/>
    <property type="match status" value="3"/>
</dbReference>
<feature type="domain" description="PIF1/LRR1 pleckstrin homology" evidence="4">
    <location>
        <begin position="1"/>
        <end position="108"/>
    </location>
</feature>
<keyword evidence="3" id="KW-0539">Nucleus</keyword>
<dbReference type="CTD" id="34449"/>
<dbReference type="OrthoDB" id="17912at2759"/>
<keyword evidence="1" id="KW-0433">Leucine-rich repeat</keyword>
<dbReference type="SMART" id="SM00369">
    <property type="entry name" value="LRR_TYP"/>
    <property type="match status" value="4"/>
</dbReference>
<dbReference type="GeneID" id="105431178"/>
<dbReference type="PANTHER" id="PTHR48051">
    <property type="match status" value="1"/>
</dbReference>
<dbReference type="InterPro" id="IPR003591">
    <property type="entry name" value="Leu-rich_rpt_typical-subtyp"/>
</dbReference>
<evidence type="ECO:0000259" key="4">
    <source>
        <dbReference type="Pfam" id="PF25344"/>
    </source>
</evidence>
<gene>
    <name evidence="6" type="primary">LOC105431178</name>
</gene>
<name>A0A6I9WNR9_9HYME</name>
<dbReference type="PANTHER" id="PTHR48051:SF52">
    <property type="entry name" value="LEUCINE-RICH REPEAT PROTEIN 1"/>
    <property type="match status" value="1"/>
</dbReference>
<evidence type="ECO:0000256" key="3">
    <source>
        <dbReference type="ARBA" id="ARBA00023242"/>
    </source>
</evidence>
<dbReference type="PROSITE" id="PS51450">
    <property type="entry name" value="LRR"/>
    <property type="match status" value="3"/>
</dbReference>
<sequence length="408" mass="47313">MKLHCNVEIYDRSLSSQRKSQRSILAFAKRSDKDVCLYLQMRQNKQGIKYQIVNNIRCVFTKFITNGKATIRLQQPCHDLIIQSDPIQLKSFLHILHLIANGHTQHIEAHTFMSTETFNLTQFSLGKTKFEIKKKSEYPVFQGFPKTTEQLILSGLDRKSFDRQILYLQSLKHLDLSDNKIPFLPKELGTLPNLQNLLLARNNFGKSSRSKWTWLEQTPIQNSLRFLDLSGNSLTELPIQIKNLNALMELKARENMLTHLPHNIGILRNLKSLDLGKNNLSYLPGSITYLKLRLLNITENKLQNCNTETYIRGLKDEGSKRVPSLVEWSAKCILKFRNITYDASIIPYTLVEYLDEAKYCHMCKNACFDHYVRKFIQLPLSCVELRMSSYIDFKLECYFCSLECAGSK</sequence>
<dbReference type="InterPro" id="IPR057437">
    <property type="entry name" value="PIF1/LRR1_PH"/>
</dbReference>
<dbReference type="InterPro" id="IPR032675">
    <property type="entry name" value="LRR_dom_sf"/>
</dbReference>
<protein>
    <submittedName>
        <fullName evidence="6">Leucine-rich repeat protein 1</fullName>
    </submittedName>
</protein>
<keyword evidence="5" id="KW-1185">Reference proteome</keyword>
<organism evidence="5 6">
    <name type="scientific">Pogonomyrmex barbatus</name>
    <name type="common">red harvester ant</name>
    <dbReference type="NCBI Taxonomy" id="144034"/>
    <lineage>
        <taxon>Eukaryota</taxon>
        <taxon>Metazoa</taxon>
        <taxon>Ecdysozoa</taxon>
        <taxon>Arthropoda</taxon>
        <taxon>Hexapoda</taxon>
        <taxon>Insecta</taxon>
        <taxon>Pterygota</taxon>
        <taxon>Neoptera</taxon>
        <taxon>Endopterygota</taxon>
        <taxon>Hymenoptera</taxon>
        <taxon>Apocrita</taxon>
        <taxon>Aculeata</taxon>
        <taxon>Formicoidea</taxon>
        <taxon>Formicidae</taxon>
        <taxon>Myrmicinae</taxon>
        <taxon>Pogonomyrmex</taxon>
    </lineage>
</organism>
<evidence type="ECO:0000313" key="6">
    <source>
        <dbReference type="RefSeq" id="XP_011643509.1"/>
    </source>
</evidence>